<dbReference type="GeneID" id="89946031"/>
<dbReference type="Proteomes" id="UP001304243">
    <property type="component" value="Unassembled WGS sequence"/>
</dbReference>
<evidence type="ECO:0000313" key="2">
    <source>
        <dbReference type="Proteomes" id="UP001304243"/>
    </source>
</evidence>
<name>A0AAN7DC44_9FUNG</name>
<organism evidence="1 2">
    <name type="scientific">Mucor velutinosus</name>
    <dbReference type="NCBI Taxonomy" id="708070"/>
    <lineage>
        <taxon>Eukaryota</taxon>
        <taxon>Fungi</taxon>
        <taxon>Fungi incertae sedis</taxon>
        <taxon>Mucoromycota</taxon>
        <taxon>Mucoromycotina</taxon>
        <taxon>Mucoromycetes</taxon>
        <taxon>Mucorales</taxon>
        <taxon>Mucorineae</taxon>
        <taxon>Mucoraceae</taxon>
        <taxon>Mucor</taxon>
    </lineage>
</organism>
<reference evidence="1 2" key="1">
    <citation type="submission" date="2022-11" db="EMBL/GenBank/DDBJ databases">
        <title>Mucor velutinosus strain NIH1002 WGS.</title>
        <authorList>
            <person name="Subramanian P."/>
            <person name="Mullikin J.C."/>
            <person name="Segre J.A."/>
            <person name="Zelazny A.M."/>
        </authorList>
    </citation>
    <scope>NUCLEOTIDE SEQUENCE [LARGE SCALE GENOMIC DNA]</scope>
    <source>
        <strain evidence="1 2">NIH1002</strain>
    </source>
</reference>
<sequence length="256" mass="28614">MEQRFSILNNFIKRSNIWSLFQECKLTFVGCFMLSNQYYLQLVDYKVAQHLKQAKSVQEKLVGVDTQAYDAEERMAKAPSKDIKGKCQAYTAMTKELKQLGLTRMAAGIKSRAYKRKSKKRGTQLYRDLAIAPKSFSKVYMKRSKSLHDMRESQSKVFALNKKINGKLIPAQGPLIDVNIMPTLADPFTSIQGIDLGVVTVAPGVATSLCFPFEAVNRFQAISDDQTVPHSKDALAEAPKCTISNLPLVPATRPCL</sequence>
<dbReference type="AlphaFoldDB" id="A0AAN7DC44"/>
<proteinExistence type="predicted"/>
<dbReference type="EMBL" id="JASEJX010000015">
    <property type="protein sequence ID" value="KAK4514727.1"/>
    <property type="molecule type" value="Genomic_DNA"/>
</dbReference>
<gene>
    <name evidence="1" type="ORF">ATC70_002329</name>
</gene>
<accession>A0AAN7DC44</accession>
<keyword evidence="2" id="KW-1185">Reference proteome</keyword>
<dbReference type="RefSeq" id="XP_064681393.1">
    <property type="nucleotide sequence ID" value="XM_064821707.1"/>
</dbReference>
<comment type="caution">
    <text evidence="1">The sequence shown here is derived from an EMBL/GenBank/DDBJ whole genome shotgun (WGS) entry which is preliminary data.</text>
</comment>
<evidence type="ECO:0000313" key="1">
    <source>
        <dbReference type="EMBL" id="KAK4514727.1"/>
    </source>
</evidence>
<protein>
    <submittedName>
        <fullName evidence="1">Uncharacterized protein</fullName>
    </submittedName>
</protein>